<evidence type="ECO:0000256" key="1">
    <source>
        <dbReference type="ARBA" id="ARBA00023157"/>
    </source>
</evidence>
<dbReference type="OMA" id="NSAEKWT"/>
<dbReference type="InterPro" id="IPR050373">
    <property type="entry name" value="Fibrinogen_C-term_domain"/>
</dbReference>
<dbReference type="STRING" id="37003.ENSKMAP00000008157"/>
<evidence type="ECO:0000313" key="4">
    <source>
        <dbReference type="Ensembl" id="ENSKMAP00000008157.1"/>
    </source>
</evidence>
<evidence type="ECO:0000313" key="5">
    <source>
        <dbReference type="Proteomes" id="UP000264800"/>
    </source>
</evidence>
<dbReference type="Gene3D" id="3.90.215.10">
    <property type="entry name" value="Gamma Fibrinogen, chain A, domain 1"/>
    <property type="match status" value="1"/>
</dbReference>
<dbReference type="OrthoDB" id="7735550at2759"/>
<protein>
    <submittedName>
        <fullName evidence="4">Microfibril associated protein 4</fullName>
    </submittedName>
</protein>
<dbReference type="SMART" id="SM00186">
    <property type="entry name" value="FBG"/>
    <property type="match status" value="1"/>
</dbReference>
<dbReference type="PANTHER" id="PTHR19143">
    <property type="entry name" value="FIBRINOGEN/TENASCIN/ANGIOPOEITIN"/>
    <property type="match status" value="1"/>
</dbReference>
<dbReference type="GeneTree" id="ENSGT00940000154615"/>
<reference evidence="4" key="2">
    <citation type="submission" date="2025-09" db="UniProtKB">
        <authorList>
            <consortium name="Ensembl"/>
        </authorList>
    </citation>
    <scope>IDENTIFICATION</scope>
</reference>
<dbReference type="CDD" id="cd00087">
    <property type="entry name" value="FReD"/>
    <property type="match status" value="1"/>
</dbReference>
<evidence type="ECO:0000259" key="3">
    <source>
        <dbReference type="PROSITE" id="PS51406"/>
    </source>
</evidence>
<dbReference type="Proteomes" id="UP000264800">
    <property type="component" value="Unplaced"/>
</dbReference>
<name>A0A3Q3F3G0_KRYMA</name>
<dbReference type="PROSITE" id="PS51406">
    <property type="entry name" value="FIBRINOGEN_C_2"/>
    <property type="match status" value="1"/>
</dbReference>
<dbReference type="GeneID" id="108247482"/>
<dbReference type="GO" id="GO:0005615">
    <property type="term" value="C:extracellular space"/>
    <property type="evidence" value="ECO:0007669"/>
    <property type="project" value="TreeGrafter"/>
</dbReference>
<dbReference type="Ensembl" id="ENSKMAT00000008283.1">
    <property type="protein sequence ID" value="ENSKMAP00000008157.1"/>
    <property type="gene ID" value="ENSKMAG00000006141.1"/>
</dbReference>
<keyword evidence="1" id="KW-1015">Disulfide bond</keyword>
<evidence type="ECO:0000256" key="2">
    <source>
        <dbReference type="SAM" id="MobiDB-lite"/>
    </source>
</evidence>
<dbReference type="PANTHER" id="PTHR19143:SF225">
    <property type="entry name" value="MICROFIBRIL-ASSOCIATED GLYCOPROTEIN 4"/>
    <property type="match status" value="1"/>
</dbReference>
<dbReference type="KEGG" id="kmr:108247482"/>
<keyword evidence="5" id="KW-1185">Reference proteome</keyword>
<dbReference type="Pfam" id="PF00147">
    <property type="entry name" value="Fibrinogen_C"/>
    <property type="match status" value="1"/>
</dbReference>
<dbReference type="InterPro" id="IPR002181">
    <property type="entry name" value="Fibrinogen_a/b/g_C_dom"/>
</dbReference>
<sequence>MKSRRENSVLGNHREKKKTLQTNKKKGRYKRIRLWEKNHMLWRGLYEPDRQTNSAVMSQFRLQLRVVFVALLPAAAAAAAAFPSPWPSDCSDVYRSGSGRDGVYTVYPAGPTSPVQVYCDMSQDDGDASAEKWTVIQRRQDGTVNFFMKWDHYKDGFGSAAGEYWLGLETMHLLTQAKSYELRVDMEDFEGQKVFAHYSDFSVGPESDGYRLSLGSFVKGAAGDSLSLHNGQKFTTTDRDQDTHSSKCARLAYGAFWYAACFGANPNGIYTWGPSPRAAGVQWNTFKGLDSSLKTMIMKIRPAATQKLSQL</sequence>
<feature type="compositionally biased region" description="Basic residues" evidence="2">
    <location>
        <begin position="14"/>
        <end position="25"/>
    </location>
</feature>
<dbReference type="InterPro" id="IPR036056">
    <property type="entry name" value="Fibrinogen-like_C"/>
</dbReference>
<dbReference type="GO" id="GO:0048251">
    <property type="term" value="P:elastic fiber assembly"/>
    <property type="evidence" value="ECO:0007669"/>
    <property type="project" value="TreeGrafter"/>
</dbReference>
<organism evidence="4 5">
    <name type="scientific">Kryptolebias marmoratus</name>
    <name type="common">Mangrove killifish</name>
    <name type="synonym">Rivulus marmoratus</name>
    <dbReference type="NCBI Taxonomy" id="37003"/>
    <lineage>
        <taxon>Eukaryota</taxon>
        <taxon>Metazoa</taxon>
        <taxon>Chordata</taxon>
        <taxon>Craniata</taxon>
        <taxon>Vertebrata</taxon>
        <taxon>Euteleostomi</taxon>
        <taxon>Actinopterygii</taxon>
        <taxon>Neopterygii</taxon>
        <taxon>Teleostei</taxon>
        <taxon>Neoteleostei</taxon>
        <taxon>Acanthomorphata</taxon>
        <taxon>Ovalentaria</taxon>
        <taxon>Atherinomorphae</taxon>
        <taxon>Cyprinodontiformes</taxon>
        <taxon>Rivulidae</taxon>
        <taxon>Kryptolebias</taxon>
    </lineage>
</organism>
<dbReference type="AlphaFoldDB" id="A0A3Q3F3G0"/>
<feature type="domain" description="Fibrinogen C-terminal" evidence="3">
    <location>
        <begin position="81"/>
        <end position="304"/>
    </location>
</feature>
<dbReference type="InterPro" id="IPR014716">
    <property type="entry name" value="Fibrinogen_a/b/g_C_1"/>
</dbReference>
<dbReference type="FunFam" id="3.90.215.10:FF:000001">
    <property type="entry name" value="Tenascin isoform 1"/>
    <property type="match status" value="1"/>
</dbReference>
<accession>A0A3Q3F3G0</accession>
<proteinExistence type="predicted"/>
<reference evidence="4" key="1">
    <citation type="submission" date="2025-08" db="UniProtKB">
        <authorList>
            <consortium name="Ensembl"/>
        </authorList>
    </citation>
    <scope>IDENTIFICATION</scope>
</reference>
<dbReference type="SUPFAM" id="SSF56496">
    <property type="entry name" value="Fibrinogen C-terminal domain-like"/>
    <property type="match status" value="1"/>
</dbReference>
<feature type="region of interest" description="Disordered" evidence="2">
    <location>
        <begin position="1"/>
        <end position="25"/>
    </location>
</feature>